<sequence length="155" mass="16916">MAADFKSHVLLRDEKGLFGIPFKRLLLAGVGGGMTYTIFNLAVTGCSIPVAVVTAIAIIVLTGPRGGILLWNCLIYRFRGTLLLIAARFPRSPIGQLVQAMELPVELVRLEGSRVFTPPTGSMDIDLREWITFAHAAEKDGLIFVDAPMKEGLYE</sequence>
<name>A0A7S8E7D8_9CHLR</name>
<dbReference type="RefSeq" id="WP_195169787.1">
    <property type="nucleotide sequence ID" value="NZ_CP062983.1"/>
</dbReference>
<feature type="transmembrane region" description="Helical" evidence="1">
    <location>
        <begin position="38"/>
        <end position="62"/>
    </location>
</feature>
<dbReference type="AlphaFoldDB" id="A0A7S8E7D8"/>
<dbReference type="Proteomes" id="UP000594468">
    <property type="component" value="Chromosome"/>
</dbReference>
<proteinExistence type="predicted"/>
<accession>A0A7S8E7D8</accession>
<evidence type="ECO:0000313" key="3">
    <source>
        <dbReference type="Proteomes" id="UP000594468"/>
    </source>
</evidence>
<dbReference type="EMBL" id="CP062983">
    <property type="protein sequence ID" value="QPC81716.1"/>
    <property type="molecule type" value="Genomic_DNA"/>
</dbReference>
<organism evidence="2 3">
    <name type="scientific">Phototrophicus methaneseepsis</name>
    <dbReference type="NCBI Taxonomy" id="2710758"/>
    <lineage>
        <taxon>Bacteria</taxon>
        <taxon>Bacillati</taxon>
        <taxon>Chloroflexota</taxon>
        <taxon>Candidatus Thermofontia</taxon>
        <taxon>Phototrophicales</taxon>
        <taxon>Phototrophicaceae</taxon>
        <taxon>Phototrophicus</taxon>
    </lineage>
</organism>
<keyword evidence="3" id="KW-1185">Reference proteome</keyword>
<gene>
    <name evidence="2" type="ORF">G4Y79_18775</name>
</gene>
<dbReference type="KEGG" id="pmet:G4Y79_18775"/>
<protein>
    <submittedName>
        <fullName evidence="2">Uncharacterized protein</fullName>
    </submittedName>
</protein>
<evidence type="ECO:0000313" key="2">
    <source>
        <dbReference type="EMBL" id="QPC81716.1"/>
    </source>
</evidence>
<reference evidence="2 3" key="1">
    <citation type="submission" date="2020-02" db="EMBL/GenBank/DDBJ databases">
        <authorList>
            <person name="Zheng R.K."/>
            <person name="Sun C.M."/>
        </authorList>
    </citation>
    <scope>NUCLEOTIDE SEQUENCE [LARGE SCALE GENOMIC DNA]</scope>
    <source>
        <strain evidence="3">rifampicinis</strain>
    </source>
</reference>
<keyword evidence="1" id="KW-0812">Transmembrane</keyword>
<evidence type="ECO:0000256" key="1">
    <source>
        <dbReference type="SAM" id="Phobius"/>
    </source>
</evidence>
<keyword evidence="1" id="KW-0472">Membrane</keyword>
<keyword evidence="1" id="KW-1133">Transmembrane helix</keyword>